<evidence type="ECO:0000313" key="1">
    <source>
        <dbReference type="EMBL" id="PUA33140.1"/>
    </source>
</evidence>
<reference evidence="1 2" key="1">
    <citation type="journal article" date="2018" name="Syst. Appl. Microbiol.">
        <title>A new symbiotic nanoarchaeote (Candidatus Nanoclepta minutus) and its host (Zestosphaera tikiterensis gen. nov., sp. nov.) from a New Zealand hot spring.</title>
        <authorList>
            <person name="St John E."/>
            <person name="Liu Y."/>
            <person name="Podar M."/>
            <person name="Stott M.B."/>
            <person name="Meneghin J."/>
            <person name="Chen Z."/>
            <person name="Lagutin K."/>
            <person name="Mitchell K."/>
            <person name="Reysenbach A.L."/>
        </authorList>
    </citation>
    <scope>NUCLEOTIDE SEQUENCE [LARGE SCALE GENOMIC DNA]</scope>
    <source>
        <strain evidence="1">NZ3</strain>
    </source>
</reference>
<protein>
    <submittedName>
        <fullName evidence="1">Uncharacterized protein</fullName>
    </submittedName>
</protein>
<proteinExistence type="predicted"/>
<evidence type="ECO:0000313" key="2">
    <source>
        <dbReference type="Proteomes" id="UP000244093"/>
    </source>
</evidence>
<sequence>MEIRPLREGVSVKLGMMVVYKSRRIKLEEFSQLFNSFISFEEGRDWGLYGNILAVKHPNLVEVALIYTALRAGGQSPEEARKIVNVMRVFEFSSLALILLYRLSIDEGRYGYKMRKLGKAIAKMFEFATR</sequence>
<dbReference type="Proteomes" id="UP000244093">
    <property type="component" value="Unassembled WGS sequence"/>
</dbReference>
<comment type="caution">
    <text evidence="1">The sequence shown here is derived from an EMBL/GenBank/DDBJ whole genome shotgun (WGS) entry which is preliminary data.</text>
</comment>
<organism evidence="1 2">
    <name type="scientific">Zestosphaera tikiterensis</name>
    <dbReference type="NCBI Taxonomy" id="1973259"/>
    <lineage>
        <taxon>Archaea</taxon>
        <taxon>Thermoproteota</taxon>
        <taxon>Thermoprotei</taxon>
        <taxon>Desulfurococcales</taxon>
        <taxon>Desulfurococcaceae</taxon>
        <taxon>Zestosphaera</taxon>
    </lineage>
</organism>
<accession>A0A2R7Y6H3</accession>
<dbReference type="AlphaFoldDB" id="A0A2R7Y6H3"/>
<gene>
    <name evidence="1" type="ORF">B7O98_01500</name>
</gene>
<dbReference type="EMBL" id="NBVN01000002">
    <property type="protein sequence ID" value="PUA33140.1"/>
    <property type="molecule type" value="Genomic_DNA"/>
</dbReference>
<name>A0A2R7Y6H3_9CREN</name>